<evidence type="ECO:0000313" key="3">
    <source>
        <dbReference type="Proteomes" id="UP000234681"/>
    </source>
</evidence>
<reference evidence="2 3" key="1">
    <citation type="submission" date="2005-07" db="EMBL/GenBank/DDBJ databases">
        <authorList>
            <person name="Mural R.J."/>
            <person name="Li P.W."/>
            <person name="Adams M.D."/>
            <person name="Amanatides P.G."/>
            <person name="Baden-Tillson H."/>
            <person name="Barnstead M."/>
            <person name="Chin S.H."/>
            <person name="Dew I."/>
            <person name="Evans C.A."/>
            <person name="Ferriera S."/>
            <person name="Flanigan M."/>
            <person name="Fosler C."/>
            <person name="Glodek A."/>
            <person name="Gu Z."/>
            <person name="Holt R.A."/>
            <person name="Jennings D."/>
            <person name="Kraft C.L."/>
            <person name="Lu F."/>
            <person name="Nguyen T."/>
            <person name="Nusskern D.R."/>
            <person name="Pfannkoch C.M."/>
            <person name="Sitter C."/>
            <person name="Sutton G.G."/>
            <person name="Venter J.C."/>
            <person name="Wang Z."/>
            <person name="Woodage T."/>
            <person name="Zheng X.H."/>
            <person name="Zhong F."/>
        </authorList>
    </citation>
    <scope>NUCLEOTIDE SEQUENCE [LARGE SCALE GENOMIC DNA]</scope>
    <source>
        <strain>BN</strain>
        <strain evidence="3">Sprague-Dawley</strain>
    </source>
</reference>
<dbReference type="EMBL" id="CH474023">
    <property type="protein sequence ID" value="EDL85342.1"/>
    <property type="molecule type" value="Genomic_DNA"/>
</dbReference>
<name>A6K6I2_RAT</name>
<keyword evidence="1" id="KW-1133">Transmembrane helix</keyword>
<dbReference type="AlphaFoldDB" id="A6K6I2"/>
<keyword evidence="1" id="KW-0812">Transmembrane</keyword>
<sequence length="180" mass="20176">MRENKEPTEDVAVISLSVTGGAAVGRMRWSLAHRVPQTPHPLCCQCARTRTRRQLFFFLIPRFFHFIFSPSPPFLSTFPSFLPPSFSSPSPLPFSYPPSLPSFLLPIFLSFLPSSFLRRKASLSVFTADLDLNVHTIKARGECQEWGCLSTLGPRGPATEGSTQHNALCRFQCCSCRRPQ</sequence>
<evidence type="ECO:0000256" key="1">
    <source>
        <dbReference type="SAM" id="Phobius"/>
    </source>
</evidence>
<feature type="transmembrane region" description="Helical" evidence="1">
    <location>
        <begin position="55"/>
        <end position="74"/>
    </location>
</feature>
<proteinExistence type="predicted"/>
<gene>
    <name evidence="2" type="ORF">rCG_52104</name>
</gene>
<organism evidence="2 3">
    <name type="scientific">Rattus norvegicus</name>
    <name type="common">Rat</name>
    <dbReference type="NCBI Taxonomy" id="10116"/>
    <lineage>
        <taxon>Eukaryota</taxon>
        <taxon>Metazoa</taxon>
        <taxon>Chordata</taxon>
        <taxon>Craniata</taxon>
        <taxon>Vertebrata</taxon>
        <taxon>Euteleostomi</taxon>
        <taxon>Mammalia</taxon>
        <taxon>Eutheria</taxon>
        <taxon>Euarchontoglires</taxon>
        <taxon>Glires</taxon>
        <taxon>Rodentia</taxon>
        <taxon>Myomorpha</taxon>
        <taxon>Muroidea</taxon>
        <taxon>Muridae</taxon>
        <taxon>Murinae</taxon>
        <taxon>Rattus</taxon>
    </lineage>
</organism>
<dbReference type="Proteomes" id="UP000234681">
    <property type="component" value="Chromosome 15"/>
</dbReference>
<accession>A6K6I2</accession>
<feature type="transmembrane region" description="Helical" evidence="1">
    <location>
        <begin position="94"/>
        <end position="112"/>
    </location>
</feature>
<keyword evidence="1" id="KW-0472">Membrane</keyword>
<evidence type="ECO:0000313" key="2">
    <source>
        <dbReference type="EMBL" id="EDL85342.1"/>
    </source>
</evidence>
<protein>
    <submittedName>
        <fullName evidence="2">RCG52104</fullName>
    </submittedName>
</protein>